<dbReference type="EMBL" id="JAAGBB010000037">
    <property type="protein sequence ID" value="MBR0667604.1"/>
    <property type="molecule type" value="Genomic_DNA"/>
</dbReference>
<dbReference type="Gene3D" id="3.30.559.30">
    <property type="entry name" value="Nonribosomal peptide synthetase, condensation domain"/>
    <property type="match status" value="1"/>
</dbReference>
<dbReference type="InterPro" id="IPR009081">
    <property type="entry name" value="PP-bd_ACP"/>
</dbReference>
<dbReference type="Pfam" id="PF00975">
    <property type="entry name" value="Thioesterase"/>
    <property type="match status" value="1"/>
</dbReference>
<dbReference type="RefSeq" id="WP_211855381.1">
    <property type="nucleotide sequence ID" value="NZ_JAAGBB010000037.1"/>
</dbReference>
<dbReference type="InterPro" id="IPR000873">
    <property type="entry name" value="AMP-dep_synth/lig_dom"/>
</dbReference>
<dbReference type="Pfam" id="PF00501">
    <property type="entry name" value="AMP-binding"/>
    <property type="match status" value="1"/>
</dbReference>
<dbReference type="SUPFAM" id="SSF52777">
    <property type="entry name" value="CoA-dependent acyltransferases"/>
    <property type="match status" value="2"/>
</dbReference>
<dbReference type="Gene3D" id="2.30.38.10">
    <property type="entry name" value="Luciferase, Domain 3"/>
    <property type="match status" value="1"/>
</dbReference>
<dbReference type="PROSITE" id="PS00012">
    <property type="entry name" value="PHOSPHOPANTETHEINE"/>
    <property type="match status" value="1"/>
</dbReference>
<dbReference type="PROSITE" id="PS50075">
    <property type="entry name" value="CARRIER"/>
    <property type="match status" value="1"/>
</dbReference>
<dbReference type="InterPro" id="IPR023213">
    <property type="entry name" value="CAT-like_dom_sf"/>
</dbReference>
<dbReference type="Gene3D" id="3.30.300.30">
    <property type="match status" value="1"/>
</dbReference>
<dbReference type="InterPro" id="IPR025110">
    <property type="entry name" value="AMP-bd_C"/>
</dbReference>
<evidence type="ECO:0000256" key="1">
    <source>
        <dbReference type="ARBA" id="ARBA00001957"/>
    </source>
</evidence>
<dbReference type="SUPFAM" id="SSF56801">
    <property type="entry name" value="Acetyl-CoA synthetase-like"/>
    <property type="match status" value="1"/>
</dbReference>
<evidence type="ECO:0000313" key="5">
    <source>
        <dbReference type="EMBL" id="MBR0667604.1"/>
    </source>
</evidence>
<name>A0ABS5F4U8_9PROT</name>
<dbReference type="PANTHER" id="PTHR45527">
    <property type="entry name" value="NONRIBOSOMAL PEPTIDE SYNTHETASE"/>
    <property type="match status" value="1"/>
</dbReference>
<dbReference type="InterPro" id="IPR036736">
    <property type="entry name" value="ACP-like_sf"/>
</dbReference>
<reference evidence="6" key="1">
    <citation type="journal article" date="2021" name="Syst. Appl. Microbiol.">
        <title>Roseomonas hellenica sp. nov., isolated from roots of wild-growing Alkanna tinctoria.</title>
        <authorList>
            <person name="Rat A."/>
            <person name="Naranjo H.D."/>
            <person name="Lebbe L."/>
            <person name="Cnockaert M."/>
            <person name="Krigas N."/>
            <person name="Grigoriadou K."/>
            <person name="Maloupa E."/>
            <person name="Willems A."/>
        </authorList>
    </citation>
    <scope>NUCLEOTIDE SEQUENCE [LARGE SCALE GENOMIC DNA]</scope>
    <source>
        <strain evidence="6">LMG 31523</strain>
    </source>
</reference>
<keyword evidence="3" id="KW-0597">Phosphoprotein</keyword>
<dbReference type="InterPro" id="IPR001242">
    <property type="entry name" value="Condensation_dom"/>
</dbReference>
<keyword evidence="6" id="KW-1185">Reference proteome</keyword>
<dbReference type="Pfam" id="PF13193">
    <property type="entry name" value="AMP-binding_C"/>
    <property type="match status" value="1"/>
</dbReference>
<dbReference type="Gene3D" id="3.30.559.10">
    <property type="entry name" value="Chloramphenicol acetyltransferase-like domain"/>
    <property type="match status" value="1"/>
</dbReference>
<evidence type="ECO:0000256" key="2">
    <source>
        <dbReference type="ARBA" id="ARBA00022450"/>
    </source>
</evidence>
<sequence length="1220" mass="131845">AEAERAAGFDLAQPPLQRVLLIRLDDNRHHLIWTRHHILTDGWSSARLIGEILGTYYGQPLPAAPARYRDYIAWLQTRDRQAAEQFWRGQLRGLDAPTLLATSLAAAPAGEGHAMCHTRLDEAETERLRAFARRERITLNTLIQGVWALLLRRYTGQQTVSFGATVAGRPAALPGVEETVGLFINTLPVVLRPEPDAAVGDWLRAVQAQNLALREFEETPLYDIQGWAGYAGQPLFDSIIVFENYPADRGLQQRAERPLRFANLTTIDVTNYPMDLSVLVDTTLVVEYTYMLSHFSAAQAEQIREQFEHLLHSLASDAGRSLGDIRPETARDRGAIARCNAAAVACADRPFVHEAIAGHARRDPDGIALIIGETALTYGALDADANRLAHHLIAQGVGPDILVGVIVHRTAATMVALLAVLKAGGAYVPLDPEYPADRLSFIISDAGIGLLLGEPPAGIDIPPGLRILDHTGLDLAGLAATAPVPMLAGEHLAYLIYTSGSTGQPKGVAVTHGPLAMHCVATGALYEIDENACELHFLSLAFDGAHERWLTVLTHGARLVMRDATLWTPEQTCAVLHRHRATHIGLPPAYLMQLAEWVERHGNPPPVALYSFGGEAMPQAGFDRVRRVLAPRLLINGYGPTETVVTPLVWKVDASADCAAAYAPIGVPVGDRQAYILDADLNLVPDGVAGELHIGGSGLARGYHGRASLTAERFIPDPFAATPGGRLYRTGDLVRCGADGNIEYLGRLDDQVKIRGYRIELGEVQSRLLAHPAIRQAAVVAAAAPEGSRLIGYVTPLVPGAPADRLVETVLADLKRQLPDYMVPARIMVLEAMPMMPNGKVDRHALPEPVWGSDDHVPPATEAEARIAAIWADVLQLERIGVTDNFFELGGNSLLSLRVIGRLRQEPALGVEIKLRDLMRRPTIRALLAGVDTGDRPMARLPLNAAVPGAPPVFCLHGGLGTVFDYIPLARRLEGRRQVIGLQSRMLVDRRWTDASLAAMATDYAQEIRQIQPAGPYHLLGWSLGGTLAALTVAALEREGQQVALLALVDSTLPDAIEAKRPDWLEALRALLAPRLPEASRPRLETAILKAREAGRPESEMAVEGIIAAVLDALPPDAARSSLEIFGGGQGAGDLARAFIVGRHLSDLAAAAGPWPALRAKPHCWWTGRRGEAWHLPEAHKEGAIGDDHFAILRDPLWLDAICGILLAEAMVGQAADPAE</sequence>
<feature type="domain" description="Carrier" evidence="4">
    <location>
        <begin position="858"/>
        <end position="935"/>
    </location>
</feature>
<dbReference type="PROSITE" id="PS00455">
    <property type="entry name" value="AMP_BINDING"/>
    <property type="match status" value="1"/>
</dbReference>
<accession>A0ABS5F4U8</accession>
<dbReference type="Pfam" id="PF00550">
    <property type="entry name" value="PP-binding"/>
    <property type="match status" value="1"/>
</dbReference>
<evidence type="ECO:0000256" key="3">
    <source>
        <dbReference type="ARBA" id="ARBA00022553"/>
    </source>
</evidence>
<dbReference type="InterPro" id="IPR045851">
    <property type="entry name" value="AMP-bd_C_sf"/>
</dbReference>
<dbReference type="SUPFAM" id="SSF47336">
    <property type="entry name" value="ACP-like"/>
    <property type="match status" value="1"/>
</dbReference>
<proteinExistence type="predicted"/>
<evidence type="ECO:0000313" key="6">
    <source>
        <dbReference type="Proteomes" id="UP001196870"/>
    </source>
</evidence>
<dbReference type="InterPro" id="IPR010071">
    <property type="entry name" value="AA_adenyl_dom"/>
</dbReference>
<dbReference type="InterPro" id="IPR001031">
    <property type="entry name" value="Thioesterase"/>
</dbReference>
<evidence type="ECO:0000259" key="4">
    <source>
        <dbReference type="PROSITE" id="PS50075"/>
    </source>
</evidence>
<organism evidence="5 6">
    <name type="scientific">Plastoroseomonas hellenica</name>
    <dbReference type="NCBI Taxonomy" id="2687306"/>
    <lineage>
        <taxon>Bacteria</taxon>
        <taxon>Pseudomonadati</taxon>
        <taxon>Pseudomonadota</taxon>
        <taxon>Alphaproteobacteria</taxon>
        <taxon>Acetobacterales</taxon>
        <taxon>Acetobacteraceae</taxon>
        <taxon>Plastoroseomonas</taxon>
    </lineage>
</organism>
<dbReference type="Pfam" id="PF00668">
    <property type="entry name" value="Condensation"/>
    <property type="match status" value="1"/>
</dbReference>
<keyword evidence="2" id="KW-0596">Phosphopantetheine</keyword>
<dbReference type="InterPro" id="IPR020845">
    <property type="entry name" value="AMP-binding_CS"/>
</dbReference>
<gene>
    <name evidence="5" type="ORF">GXW71_24825</name>
</gene>
<dbReference type="NCBIfam" id="TIGR01733">
    <property type="entry name" value="AA-adenyl-dom"/>
    <property type="match status" value="1"/>
</dbReference>
<dbReference type="SUPFAM" id="SSF53474">
    <property type="entry name" value="alpha/beta-Hydrolases"/>
    <property type="match status" value="1"/>
</dbReference>
<dbReference type="PANTHER" id="PTHR45527:SF1">
    <property type="entry name" value="FATTY ACID SYNTHASE"/>
    <property type="match status" value="1"/>
</dbReference>
<dbReference type="Gene3D" id="3.40.50.1820">
    <property type="entry name" value="alpha/beta hydrolase"/>
    <property type="match status" value="1"/>
</dbReference>
<dbReference type="Proteomes" id="UP001196870">
    <property type="component" value="Unassembled WGS sequence"/>
</dbReference>
<dbReference type="InterPro" id="IPR029058">
    <property type="entry name" value="AB_hydrolase_fold"/>
</dbReference>
<feature type="non-terminal residue" evidence="5">
    <location>
        <position position="1"/>
    </location>
</feature>
<comment type="caution">
    <text evidence="5">The sequence shown here is derived from an EMBL/GenBank/DDBJ whole genome shotgun (WGS) entry which is preliminary data.</text>
</comment>
<protein>
    <submittedName>
        <fullName evidence="5">Amino acid adenylation domain-containing protein</fullName>
    </submittedName>
</protein>
<dbReference type="Gene3D" id="3.40.50.980">
    <property type="match status" value="2"/>
</dbReference>
<comment type="cofactor">
    <cofactor evidence="1">
        <name>pantetheine 4'-phosphate</name>
        <dbReference type="ChEBI" id="CHEBI:47942"/>
    </cofactor>
</comment>
<dbReference type="InterPro" id="IPR006162">
    <property type="entry name" value="Ppantetheine_attach_site"/>
</dbReference>